<gene>
    <name evidence="2" type="ORF">GLAREA_02171</name>
</gene>
<feature type="compositionally biased region" description="Low complexity" evidence="1">
    <location>
        <begin position="120"/>
        <end position="134"/>
    </location>
</feature>
<dbReference type="HOGENOM" id="CLU_576247_0_0_1"/>
<feature type="compositionally biased region" description="Polar residues" evidence="1">
    <location>
        <begin position="287"/>
        <end position="298"/>
    </location>
</feature>
<feature type="region of interest" description="Disordered" evidence="1">
    <location>
        <begin position="206"/>
        <end position="474"/>
    </location>
</feature>
<dbReference type="KEGG" id="glz:GLAREA_02171"/>
<organism evidence="2 3">
    <name type="scientific">Glarea lozoyensis (strain ATCC 20868 / MF5171)</name>
    <dbReference type="NCBI Taxonomy" id="1116229"/>
    <lineage>
        <taxon>Eukaryota</taxon>
        <taxon>Fungi</taxon>
        <taxon>Dikarya</taxon>
        <taxon>Ascomycota</taxon>
        <taxon>Pezizomycotina</taxon>
        <taxon>Leotiomycetes</taxon>
        <taxon>Helotiales</taxon>
        <taxon>Helotiaceae</taxon>
        <taxon>Glarea</taxon>
    </lineage>
</organism>
<feature type="compositionally biased region" description="Polar residues" evidence="1">
    <location>
        <begin position="213"/>
        <end position="234"/>
    </location>
</feature>
<feature type="compositionally biased region" description="Basic and acidic residues" evidence="1">
    <location>
        <begin position="364"/>
        <end position="373"/>
    </location>
</feature>
<dbReference type="AlphaFoldDB" id="S3CM36"/>
<accession>S3CM36</accession>
<reference evidence="2 3" key="1">
    <citation type="journal article" date="2013" name="BMC Genomics">
        <title>Genomics-driven discovery of the pneumocandin biosynthetic gene cluster in the fungus Glarea lozoyensis.</title>
        <authorList>
            <person name="Chen L."/>
            <person name="Yue Q."/>
            <person name="Zhang X."/>
            <person name="Xiang M."/>
            <person name="Wang C."/>
            <person name="Li S."/>
            <person name="Che Y."/>
            <person name="Ortiz-Lopez F.J."/>
            <person name="Bills G.F."/>
            <person name="Liu X."/>
            <person name="An Z."/>
        </authorList>
    </citation>
    <scope>NUCLEOTIDE SEQUENCE [LARGE SCALE GENOMIC DNA]</scope>
    <source>
        <strain evidence="3">ATCC 20868 / MF5171</strain>
    </source>
</reference>
<dbReference type="GeneID" id="19461229"/>
<evidence type="ECO:0000313" key="2">
    <source>
        <dbReference type="EMBL" id="EPE26259.1"/>
    </source>
</evidence>
<dbReference type="RefSeq" id="XP_008087578.1">
    <property type="nucleotide sequence ID" value="XM_008089387.1"/>
</dbReference>
<dbReference type="Proteomes" id="UP000016922">
    <property type="component" value="Unassembled WGS sequence"/>
</dbReference>
<protein>
    <submittedName>
        <fullName evidence="2">Uncharacterized protein</fullName>
    </submittedName>
</protein>
<feature type="compositionally biased region" description="Basic and acidic residues" evidence="1">
    <location>
        <begin position="311"/>
        <end position="320"/>
    </location>
</feature>
<evidence type="ECO:0000313" key="3">
    <source>
        <dbReference type="Proteomes" id="UP000016922"/>
    </source>
</evidence>
<feature type="region of interest" description="Disordered" evidence="1">
    <location>
        <begin position="92"/>
        <end position="134"/>
    </location>
</feature>
<keyword evidence="3" id="KW-1185">Reference proteome</keyword>
<evidence type="ECO:0000256" key="1">
    <source>
        <dbReference type="SAM" id="MobiDB-lite"/>
    </source>
</evidence>
<dbReference type="EMBL" id="KE145371">
    <property type="protein sequence ID" value="EPE26259.1"/>
    <property type="molecule type" value="Genomic_DNA"/>
</dbReference>
<feature type="compositionally biased region" description="Low complexity" evidence="1">
    <location>
        <begin position="92"/>
        <end position="108"/>
    </location>
</feature>
<feature type="compositionally biased region" description="Basic and acidic residues" evidence="1">
    <location>
        <begin position="428"/>
        <end position="467"/>
    </location>
</feature>
<proteinExistence type="predicted"/>
<name>S3CM36_GLAL2</name>
<feature type="compositionally biased region" description="Basic and acidic residues" evidence="1">
    <location>
        <begin position="238"/>
        <end position="252"/>
    </location>
</feature>
<sequence length="474" mass="52611">MSPPSITPAVSPAPKVKLISSAERAKRTIFLSIFEKPSSRFKTPVSNFITKARTAFSFSAHAAEPSSGSAILGAVQNKNVFESNATASAATAVSKSTSPASSEITASSSKEEESVATSVSSPFTPKESTSSSETKACIVPEPRVHIPIALPTIWRCSECKDGSFKRFDPKKHGDKHVSICKICKLARNNVLLVCVKSISFNEKTQKYERAKKSPTTNIRPNEVQQQRSAQNVALSNKRKYDDKETDLSDKGVGKPLKGKPVFQPQNGARKALNKLSPRPINRKINVDVTNHNNKNISPPASKKPRLGSKYNYEKRVEASARRYQTSEDESDKKSKKRSRDDLEEGELEDKKTTREPRRKRHMKWTGEFKDSDTQPRTAKNGEGSATSTAASAFGQSQKPASEENGVKQDTVSPQRARDTESDSLQEGASKKPRLDTAKSTRVNEQRLSKEKAEAMIKRRKEKEEEKRRNQRTLY</sequence>